<sequence>MLNLTQFRPLSRKEQIIINGGTLPDTKDHSAGDCSGFAVLNAMPEPGRYCKS</sequence>
<dbReference type="Proteomes" id="UP000184432">
    <property type="component" value="Unassembled WGS sequence"/>
</dbReference>
<evidence type="ECO:0000313" key="1">
    <source>
        <dbReference type="EMBL" id="SHI30704.1"/>
    </source>
</evidence>
<dbReference type="RefSeq" id="WP_170864523.1">
    <property type="nucleotide sequence ID" value="NZ_FQYP01000001.1"/>
</dbReference>
<dbReference type="EMBL" id="FQYP01000001">
    <property type="protein sequence ID" value="SHI30704.1"/>
    <property type="molecule type" value="Genomic_DNA"/>
</dbReference>
<accession>A0A1M6A2H5</accession>
<protein>
    <submittedName>
        <fullName evidence="1">Uncharacterized protein</fullName>
    </submittedName>
</protein>
<evidence type="ECO:0000313" key="2">
    <source>
        <dbReference type="Proteomes" id="UP000184432"/>
    </source>
</evidence>
<proteinExistence type="predicted"/>
<keyword evidence="2" id="KW-1185">Reference proteome</keyword>
<gene>
    <name evidence="1" type="ORF">SAMN04488508_10142</name>
</gene>
<name>A0A1M6A2H5_9FLAO</name>
<reference evidence="2" key="1">
    <citation type="submission" date="2016-11" db="EMBL/GenBank/DDBJ databases">
        <authorList>
            <person name="Varghese N."/>
            <person name="Submissions S."/>
        </authorList>
    </citation>
    <scope>NUCLEOTIDE SEQUENCE [LARGE SCALE GENOMIC DNA]</scope>
    <source>
        <strain evidence="2">DSM 22623</strain>
    </source>
</reference>
<dbReference type="AlphaFoldDB" id="A0A1M6A2H5"/>
<organism evidence="1 2">
    <name type="scientific">Aquimarina spongiae</name>
    <dbReference type="NCBI Taxonomy" id="570521"/>
    <lineage>
        <taxon>Bacteria</taxon>
        <taxon>Pseudomonadati</taxon>
        <taxon>Bacteroidota</taxon>
        <taxon>Flavobacteriia</taxon>
        <taxon>Flavobacteriales</taxon>
        <taxon>Flavobacteriaceae</taxon>
        <taxon>Aquimarina</taxon>
    </lineage>
</organism>